<evidence type="ECO:0000256" key="4">
    <source>
        <dbReference type="ARBA" id="ARBA00023004"/>
    </source>
</evidence>
<keyword evidence="3 12" id="KW-0560">Oxidoreductase</keyword>
<gene>
    <name evidence="12" type="primary">cysH</name>
    <name evidence="15" type="ORF">QNH39_14250</name>
</gene>
<dbReference type="InterPro" id="IPR011798">
    <property type="entry name" value="APS_reductase"/>
</dbReference>
<evidence type="ECO:0000313" key="16">
    <source>
        <dbReference type="Proteomes" id="UP001178288"/>
    </source>
</evidence>
<dbReference type="GO" id="GO:0004604">
    <property type="term" value="F:phosphoadenylyl-sulfate reductase (thioredoxin) activity"/>
    <property type="evidence" value="ECO:0007669"/>
    <property type="project" value="UniProtKB-UniRule"/>
</dbReference>
<dbReference type="RefSeq" id="WP_066087621.1">
    <property type="nucleotide sequence ID" value="NZ_CP126114.1"/>
</dbReference>
<dbReference type="GO" id="GO:0019379">
    <property type="term" value="P:sulfate assimilation, phosphoadenylyl sulfate reduction by phosphoadenylyl-sulfate reductase (thioredoxin)"/>
    <property type="evidence" value="ECO:0007669"/>
    <property type="project" value="UniProtKB-UniRule"/>
</dbReference>
<dbReference type="InterPro" id="IPR014729">
    <property type="entry name" value="Rossmann-like_a/b/a_fold"/>
</dbReference>
<feature type="region of interest" description="Disordered" evidence="13">
    <location>
        <begin position="217"/>
        <end position="236"/>
    </location>
</feature>
<dbReference type="HAMAP" id="MF_00063">
    <property type="entry name" value="CysH"/>
    <property type="match status" value="1"/>
</dbReference>
<evidence type="ECO:0000256" key="10">
    <source>
        <dbReference type="ARBA" id="ARBA00030894"/>
    </source>
</evidence>
<comment type="subcellular location">
    <subcellularLocation>
        <location evidence="12">Cytoplasm</location>
    </subcellularLocation>
</comment>
<evidence type="ECO:0000256" key="8">
    <source>
        <dbReference type="ARBA" id="ARBA00024386"/>
    </source>
</evidence>
<dbReference type="GO" id="GO:0005737">
    <property type="term" value="C:cytoplasm"/>
    <property type="evidence" value="ECO:0007669"/>
    <property type="project" value="UniProtKB-SubCell"/>
</dbReference>
<evidence type="ECO:0000256" key="11">
    <source>
        <dbReference type="ARBA" id="ARBA00032041"/>
    </source>
</evidence>
<dbReference type="InterPro" id="IPR004511">
    <property type="entry name" value="PAPS/APS_Rdtase"/>
</dbReference>
<dbReference type="CDD" id="cd23945">
    <property type="entry name" value="PAPS_reductase"/>
    <property type="match status" value="1"/>
</dbReference>
<evidence type="ECO:0000256" key="9">
    <source>
        <dbReference type="ARBA" id="ARBA00029514"/>
    </source>
</evidence>
<feature type="binding site" evidence="12">
    <location>
        <position position="123"/>
    </location>
    <ligand>
        <name>[4Fe-4S] cluster</name>
        <dbReference type="ChEBI" id="CHEBI:49883"/>
    </ligand>
</feature>
<sequence length="236" mass="27373">MSEQLTFDDWDEKKVAALMEQHQDFVDILKWAFSEYGDEIVYSCSFGAEGIVLIDLIHKVNKSAKIIFLDTGLHFPETYGLIEEVKSRYPTLDIKIIKPKISLVEQEKWYGEELWKVNPNLCCHMRKIVPLKEALVDVKAWISGLRREQSLSRSKIEYINKDGKFQKIKICPLIHWTWEEVMTYIHLNKLPYNPLHDQRYPSIGCAPCTQPVSEAGDLRSGRWADSSKTECGLHQT</sequence>
<evidence type="ECO:0000259" key="14">
    <source>
        <dbReference type="Pfam" id="PF01507"/>
    </source>
</evidence>
<dbReference type="InterPro" id="IPR002500">
    <property type="entry name" value="PAPS_reduct_dom"/>
</dbReference>
<feature type="compositionally biased region" description="Basic and acidic residues" evidence="13">
    <location>
        <begin position="217"/>
        <end position="228"/>
    </location>
</feature>
<keyword evidence="12" id="KW-0479">Metal-binding</keyword>
<feature type="active site" description="Nucleophile; cysteine thiosulfonate intermediate" evidence="12">
    <location>
        <position position="231"/>
    </location>
</feature>
<keyword evidence="16" id="KW-1185">Reference proteome</keyword>
<dbReference type="GO" id="GO:0043866">
    <property type="term" value="F:adenylyl-sulfate reductase (thioredoxin) activity"/>
    <property type="evidence" value="ECO:0007669"/>
    <property type="project" value="UniProtKB-EC"/>
</dbReference>
<dbReference type="NCBIfam" id="NF002537">
    <property type="entry name" value="PRK02090.1"/>
    <property type="match status" value="1"/>
</dbReference>
<reference evidence="15" key="1">
    <citation type="submission" date="2023-05" db="EMBL/GenBank/DDBJ databases">
        <title>Comparative genomics of Bacillaceae isolates and their secondary metabolite potential.</title>
        <authorList>
            <person name="Song L."/>
            <person name="Nielsen L.J."/>
            <person name="Mohite O."/>
            <person name="Xu X."/>
            <person name="Weber T."/>
            <person name="Kovacs A.T."/>
        </authorList>
    </citation>
    <scope>NUCLEOTIDE SEQUENCE</scope>
    <source>
        <strain evidence="15">XLM17</strain>
    </source>
</reference>
<comment type="pathway">
    <text evidence="7 12">Sulfur metabolism; hydrogen sulfide biosynthesis; sulfite from sulfate.</text>
</comment>
<protein>
    <recommendedName>
        <fullName evidence="9 12">Adenosine 5'-phosphosulfate reductase</fullName>
        <shortName evidence="12">APS reductase</shortName>
        <ecNumber evidence="8 12">1.8.4.10</ecNumber>
    </recommendedName>
    <alternativeName>
        <fullName evidence="11 12">5'-adenylylsulfate reductase</fullName>
    </alternativeName>
    <alternativeName>
        <fullName evidence="10 12">Thioredoxin-dependent 5'-adenylylsulfate reductase</fullName>
    </alternativeName>
</protein>
<dbReference type="Pfam" id="PF01507">
    <property type="entry name" value="PAPS_reduct"/>
    <property type="match status" value="1"/>
</dbReference>
<evidence type="ECO:0000256" key="2">
    <source>
        <dbReference type="ARBA" id="ARBA00022490"/>
    </source>
</evidence>
<organism evidence="15 16">
    <name type="scientific">Neobacillus novalis</name>
    <dbReference type="NCBI Taxonomy" id="220687"/>
    <lineage>
        <taxon>Bacteria</taxon>
        <taxon>Bacillati</taxon>
        <taxon>Bacillota</taxon>
        <taxon>Bacilli</taxon>
        <taxon>Bacillales</taxon>
        <taxon>Bacillaceae</taxon>
        <taxon>Neobacillus</taxon>
    </lineage>
</organism>
<feature type="domain" description="Phosphoadenosine phosphosulphate reductase" evidence="14">
    <location>
        <begin position="39"/>
        <end position="211"/>
    </location>
</feature>
<feature type="binding site" evidence="12">
    <location>
        <position position="205"/>
    </location>
    <ligand>
        <name>[4Fe-4S] cluster</name>
        <dbReference type="ChEBI" id="CHEBI:49883"/>
    </ligand>
</feature>
<comment type="similarity">
    <text evidence="1 12">Belongs to the PAPS reductase family. CysH subfamily.</text>
</comment>
<dbReference type="PANTHER" id="PTHR46509">
    <property type="entry name" value="PHOSPHOADENOSINE PHOSPHOSULFATE REDUCTASE"/>
    <property type="match status" value="1"/>
</dbReference>
<feature type="binding site" evidence="12">
    <location>
        <position position="122"/>
    </location>
    <ligand>
        <name>[4Fe-4S] cluster</name>
        <dbReference type="ChEBI" id="CHEBI:49883"/>
    </ligand>
</feature>
<dbReference type="GO" id="GO:0019344">
    <property type="term" value="P:cysteine biosynthetic process"/>
    <property type="evidence" value="ECO:0007669"/>
    <property type="project" value="InterPro"/>
</dbReference>
<dbReference type="Proteomes" id="UP001178288">
    <property type="component" value="Chromosome"/>
</dbReference>
<dbReference type="EMBL" id="CP126114">
    <property type="protein sequence ID" value="WHY83849.1"/>
    <property type="molecule type" value="Genomic_DNA"/>
</dbReference>
<evidence type="ECO:0000256" key="13">
    <source>
        <dbReference type="SAM" id="MobiDB-lite"/>
    </source>
</evidence>
<dbReference type="Gene3D" id="3.40.50.620">
    <property type="entry name" value="HUPs"/>
    <property type="match status" value="1"/>
</dbReference>
<proteinExistence type="inferred from homology"/>
<dbReference type="SUPFAM" id="SSF52402">
    <property type="entry name" value="Adenine nucleotide alpha hydrolases-like"/>
    <property type="match status" value="1"/>
</dbReference>
<evidence type="ECO:0000256" key="5">
    <source>
        <dbReference type="ARBA" id="ARBA00023014"/>
    </source>
</evidence>
<keyword evidence="5 12" id="KW-0411">Iron-sulfur</keyword>
<dbReference type="KEGG" id="nnv:QNH39_14250"/>
<evidence type="ECO:0000256" key="1">
    <source>
        <dbReference type="ARBA" id="ARBA00009732"/>
    </source>
</evidence>
<dbReference type="EC" id="1.8.4.10" evidence="8 12"/>
<name>A0AA95S942_9BACI</name>
<dbReference type="NCBIfam" id="TIGR02055">
    <property type="entry name" value="APS_reductase"/>
    <property type="match status" value="1"/>
</dbReference>
<accession>A0AA95S942</accession>
<feature type="binding site" evidence="12">
    <location>
        <position position="208"/>
    </location>
    <ligand>
        <name>[4Fe-4S] cluster</name>
        <dbReference type="ChEBI" id="CHEBI:49883"/>
    </ligand>
</feature>
<dbReference type="GO" id="GO:0070814">
    <property type="term" value="P:hydrogen sulfide biosynthetic process"/>
    <property type="evidence" value="ECO:0007669"/>
    <property type="project" value="UniProtKB-UniRule"/>
</dbReference>
<dbReference type="NCBIfam" id="TIGR00434">
    <property type="entry name" value="cysH"/>
    <property type="match status" value="1"/>
</dbReference>
<comment type="function">
    <text evidence="6 12">Catalyzes the formation of sulfite from adenosine 5'-phosphosulfate (APS) using thioredoxin as an electron donor.</text>
</comment>
<dbReference type="FunFam" id="3.40.50.620:FF:000095">
    <property type="entry name" value="Phosphoadenosine phosphosulfate reductase"/>
    <property type="match status" value="1"/>
</dbReference>
<evidence type="ECO:0000256" key="7">
    <source>
        <dbReference type="ARBA" id="ARBA00024327"/>
    </source>
</evidence>
<evidence type="ECO:0000256" key="6">
    <source>
        <dbReference type="ARBA" id="ARBA00024298"/>
    </source>
</evidence>
<evidence type="ECO:0000313" key="15">
    <source>
        <dbReference type="EMBL" id="WHY83849.1"/>
    </source>
</evidence>
<evidence type="ECO:0000256" key="12">
    <source>
        <dbReference type="HAMAP-Rule" id="MF_00063"/>
    </source>
</evidence>
<dbReference type="GO" id="GO:0051539">
    <property type="term" value="F:4 iron, 4 sulfur cluster binding"/>
    <property type="evidence" value="ECO:0007669"/>
    <property type="project" value="UniProtKB-UniRule"/>
</dbReference>
<evidence type="ECO:0000256" key="3">
    <source>
        <dbReference type="ARBA" id="ARBA00023002"/>
    </source>
</evidence>
<dbReference type="PANTHER" id="PTHR46509:SF1">
    <property type="entry name" value="PHOSPHOADENOSINE PHOSPHOSULFATE REDUCTASE"/>
    <property type="match status" value="1"/>
</dbReference>
<keyword evidence="2 12" id="KW-0963">Cytoplasm</keyword>
<comment type="cofactor">
    <cofactor evidence="12">
        <name>[4Fe-4S] cluster</name>
        <dbReference type="ChEBI" id="CHEBI:49883"/>
    </cofactor>
    <text evidence="12">Binds 1 [4Fe-4S] cluster per subunit.</text>
</comment>
<keyword evidence="4 12" id="KW-0408">Iron</keyword>
<comment type="catalytic activity">
    <reaction evidence="12">
        <text>[thioredoxin]-disulfide + sulfite + AMP + 2 H(+) = adenosine 5'-phosphosulfate + [thioredoxin]-dithiol</text>
        <dbReference type="Rhea" id="RHEA:21976"/>
        <dbReference type="Rhea" id="RHEA-COMP:10698"/>
        <dbReference type="Rhea" id="RHEA-COMP:10700"/>
        <dbReference type="ChEBI" id="CHEBI:15378"/>
        <dbReference type="ChEBI" id="CHEBI:17359"/>
        <dbReference type="ChEBI" id="CHEBI:29950"/>
        <dbReference type="ChEBI" id="CHEBI:50058"/>
        <dbReference type="ChEBI" id="CHEBI:58243"/>
        <dbReference type="ChEBI" id="CHEBI:456215"/>
        <dbReference type="EC" id="1.8.4.10"/>
    </reaction>
</comment>
<dbReference type="AlphaFoldDB" id="A0AA95S942"/>
<dbReference type="PIRSF" id="PIRSF000857">
    <property type="entry name" value="PAPS_reductase"/>
    <property type="match status" value="1"/>
</dbReference>
<dbReference type="GO" id="GO:0046872">
    <property type="term" value="F:metal ion binding"/>
    <property type="evidence" value="ECO:0007669"/>
    <property type="project" value="UniProtKB-KW"/>
</dbReference>